<feature type="glycosylation site" description="N-linked (GlcNAc...) asparagine" evidence="31">
    <location>
        <position position="718"/>
    </location>
</feature>
<feature type="disulfide bond" evidence="31">
    <location>
        <begin position="345"/>
        <end position="370"/>
    </location>
</feature>
<dbReference type="CDD" id="cd21624">
    <property type="entry name" value="SARS-CoV-like_Spike_S1_NTD"/>
    <property type="match status" value="1"/>
</dbReference>
<dbReference type="Gene3D" id="1.20.5.790">
    <property type="entry name" value="Single helix bin"/>
    <property type="match status" value="1"/>
</dbReference>
<feature type="non-terminal residue" evidence="30">
    <location>
        <position position="1282"/>
    </location>
</feature>
<keyword evidence="4" id="KW-1168">Fusion of virus membrane with host membrane</keyword>
<evidence type="ECO:0000256" key="3">
    <source>
        <dbReference type="ARBA" id="ARBA00004563"/>
    </source>
</evidence>
<dbReference type="SUPFAM" id="SSF111474">
    <property type="entry name" value="Coronavirus S2 glycoprotein"/>
    <property type="match status" value="2"/>
</dbReference>
<evidence type="ECO:0000313" key="30">
    <source>
        <dbReference type="EMBL" id="CAD0240757.1"/>
    </source>
</evidence>
<dbReference type="CDD" id="cd22378">
    <property type="entry name" value="SARS-CoV-like_Spike_SD1-2_S1-S2_S2"/>
    <property type="match status" value="1"/>
</dbReference>
<dbReference type="GO" id="GO:0019031">
    <property type="term" value="C:viral envelope"/>
    <property type="evidence" value="ECO:0007669"/>
    <property type="project" value="UniProtKB-KW"/>
</dbReference>
<dbReference type="PROSITE" id="PS51923">
    <property type="entry name" value="COV_S2_HR1"/>
    <property type="match status" value="1"/>
</dbReference>
<keyword evidence="14" id="KW-0261">Viral envelope protein</keyword>
<sequence>MFLLTTKRTMFVFLVLLPLVSSQCVNLTTRTQLPPAYTNSFTRGVYYPDKVFRSSVLHSTQDLFLPFFSNVTWFHAIHVSGTNGTKRFDNPVLPFNDGVYFASTEKSNIIRGWIFGTTLDSKTQSLLIVNNATNVVIKVCEFQFCNDPFLGVYYHKNNKSWMESEFRVYSSANNCTFEYVSQPFLMDLEGKQGNFKNLREFVFKNIDGYFKIYSKHTPINLVRDLPQGFSALEPLVDLPIGINITRFQTLLALHRSYLTPGDSSSGWTAGAAAYYVGYLQPRTFLLKYNENGTITDAVDCALDPLSETKCTLKSFTVEKGIYQTSNFRVQPTESIVRFPNITNLCPFGEVFNATRFASVYAWNRKRISNCVADYSVLYNSASFSTFKCYGVSPTKLNDLCFTNVYADSFVIRGDEVRQIAPGQTGKIADYNYKLPDDFTGCVIAWNSNNLDSKVGGNYNYLYRLFRKSNLKPFERDISTEIYQAGSTPCNGVEGFNCYFPLQSYGFQPTNGVGYQPYRVVVLSFELLHAPATVCGPKKSTNLVKNKCVNFNFNGLTGTGVLTESNKKFLPFQQFGRDIADTTDAVRDPQTLEILDITPCSFGGVSVITPGTNTSNQVAVLYQGVNCTEVPVAIHADQLTPTWRVYSTGSNVFQTRAGCLIGAEHVNNSYECDIPIGAGICASYQTQTNSPRRARSVASQSIIAYTMSLGAENSVAYSNNSIAIPTNFTISVTTEILPVSMTKTSVDCTMYICGDSTECSNLLLQYGSFCTQLNRALTGIAVEQDKNTQEVFAQVKQIYKTPPIKDFGGFNFSQILPDPSKPSKRSFIEDLLFNKVTLADAGFIKQYGDCLGDIAARDLICAQKFNGLTVLPPLLTDEMIAQYTSALLAGTITSGWTFGAGAALQIPFAMQMAYRFNGIGVTQNVLYENQKLIANQFNSAIGKIQDSLSSTASALGKLQDVVNQNAQALNTLVKQLSSNFGAISSVLNDILSRLDKVEAEVQIDRLITGRLQSLQTYVTQQLIRAAEIRASANLAATKMSECVLGQSKRVDFCGKGYHLMSFPQSAPHGVVFLHVTYVPAQEKNFTTAPAICHDGKAHFPREGVFVSNGTHWFVTQRNFYEPQIITTDNTFVSGNCDVVIGIVNNTVYDPLQPELDSFKEELDKYFKNHTSPDVDLGDISGINASVVNIQKEIDRLNEVAKNLNESLIDLQELGKYEQYIKWPWYIWLGFIAGLIAIVMVTIMLCCMTSCCSCLKGCCSCGSCCKFDEDDSEPVLKGVKLHYT</sequence>
<keyword evidence="31" id="KW-0002">3D-structure</keyword>
<feature type="disulfide bond" evidence="31">
    <location>
        <begin position="752"/>
        <end position="758"/>
    </location>
</feature>
<evidence type="ECO:0000259" key="26">
    <source>
        <dbReference type="PROSITE" id="PS51921"/>
    </source>
</evidence>
<feature type="glycosylation site" description="N-linked (GlcNAc...) asparagine" evidence="31">
    <location>
        <position position="291"/>
    </location>
</feature>
<evidence type="ECO:0000256" key="15">
    <source>
        <dbReference type="ARBA" id="ARBA00022989"/>
    </source>
</evidence>
<keyword evidence="22" id="KW-0449">Lipoprotein</keyword>
<dbReference type="CDD" id="cd21480">
    <property type="entry name" value="SARS-CoV-2_Spike_S1_RBD"/>
    <property type="match status" value="1"/>
</dbReference>
<feature type="glycosylation site" description="N-linked (GlcNAc...) asparagine" evidence="31">
    <location>
        <position position="352"/>
    </location>
</feature>
<dbReference type="GO" id="GO:0020002">
    <property type="term" value="C:host cell plasma membrane"/>
    <property type="evidence" value="ECO:0007669"/>
    <property type="project" value="UniProtKB-SubCell"/>
</dbReference>
<evidence type="ECO:0000259" key="27">
    <source>
        <dbReference type="PROSITE" id="PS51922"/>
    </source>
</evidence>
<reference evidence="31" key="2">
    <citation type="submission" date="2024-02" db="PDB data bank">
        <title>Cryo-EM structures of two broadly SARS-CoV-2 neutralizing monoclonal antibodies isolated from a single individual that differ in their target specificities.</title>
        <authorList>
            <person name="Rencilin C.F."/>
            <person name="Bhattacharya J."/>
            <person name="Dutta S."/>
        </authorList>
    </citation>
    <scope>STRUCTURE BY ELECTRON MICROSCOPY (4.54 ANGSTROMS) OF 10-1282</scope>
    <scope>DISULFIDE BONDS</scope>
</reference>
<feature type="disulfide bond" evidence="31">
    <location>
        <begin position="300"/>
        <end position="310"/>
    </location>
</feature>
<dbReference type="InterPro" id="IPR043607">
    <property type="entry name" value="CoV_S1_C"/>
</dbReference>
<dbReference type="PROSITE" id="PS51922">
    <property type="entry name" value="BCOV_S1_NTD"/>
    <property type="match status" value="1"/>
</dbReference>
<keyword evidence="18 25" id="KW-0472">Membrane</keyword>
<feature type="glycosylation site" description="N-linked (GlcNAc...) asparagine" evidence="31">
    <location>
        <position position="131"/>
    </location>
</feature>
<organismHost>
    <name type="scientific">Homo sapiens</name>
    <name type="common">Human</name>
    <dbReference type="NCBI Taxonomy" id="9606"/>
</organismHost>
<feature type="transmembrane region" description="Helical" evidence="25">
    <location>
        <begin position="1223"/>
        <end position="1245"/>
    </location>
</feature>
<dbReference type="GO" id="GO:0046789">
    <property type="term" value="F:host cell surface receptor binding"/>
    <property type="evidence" value="ECO:0007669"/>
    <property type="project" value="UniProtKB-ARBA"/>
</dbReference>
<evidence type="ECO:0000256" key="4">
    <source>
        <dbReference type="ARBA" id="ARBA00022506"/>
    </source>
</evidence>
<dbReference type="InterPro" id="IPR044874">
    <property type="entry name" value="Spike_S2_CoV_HR2"/>
</dbReference>
<feature type="disulfide bond" evidence="31">
    <location>
        <begin position="547"/>
        <end position="599"/>
    </location>
</feature>
<evidence type="ECO:0000256" key="17">
    <source>
        <dbReference type="ARBA" id="ARBA00023054"/>
    </source>
</evidence>
<feature type="glycosylation site" description="N-linked (GlcNAc...) asparagine" evidence="31">
    <location>
        <position position="70"/>
    </location>
</feature>
<proteinExistence type="evidence at protein level"/>
<feature type="disulfide bond" evidence="31">
    <location>
        <begin position="388"/>
        <end position="441"/>
    </location>
</feature>
<evidence type="ECO:0000256" key="11">
    <source>
        <dbReference type="ARBA" id="ARBA00022804"/>
    </source>
</evidence>
<dbReference type="Pfam" id="PF01601">
    <property type="entry name" value="CoV_S2"/>
    <property type="match status" value="1"/>
</dbReference>
<dbReference type="SUPFAM" id="SSF143587">
    <property type="entry name" value="SARS receptor-binding domain-like"/>
    <property type="match status" value="1"/>
</dbReference>
<feature type="disulfide bond" evidence="31">
    <location>
        <begin position="140"/>
        <end position="175"/>
    </location>
</feature>
<feature type="glycosylation site" description="N-linked (GlcNAc...) asparagine" evidence="31">
    <location>
        <position position="340"/>
    </location>
</feature>
<feature type="glycosylation site" description="N-linked (GlcNAc...) asparagine" evidence="31">
    <location>
        <position position="174"/>
    </location>
</feature>
<dbReference type="InterPro" id="IPR032500">
    <property type="entry name" value="bCoV_S1_N"/>
</dbReference>
<dbReference type="GO" id="GO:0016020">
    <property type="term" value="C:membrane"/>
    <property type="evidence" value="ECO:0007669"/>
    <property type="project" value="InterPro"/>
</dbReference>
<evidence type="ECO:0000256" key="8">
    <source>
        <dbReference type="ARBA" id="ARBA00022595"/>
    </source>
</evidence>
<dbReference type="GO" id="GO:0042802">
    <property type="term" value="F:identical protein binding"/>
    <property type="evidence" value="ECO:0007669"/>
    <property type="project" value="UniProtKB-ARBA"/>
</dbReference>
<dbReference type="InterPro" id="IPR044366">
    <property type="entry name" value="Spike_S1_RBD_SARS-CoV-2"/>
</dbReference>
<dbReference type="GO" id="GO:0046598">
    <property type="term" value="P:positive regulation of viral entry into host cell"/>
    <property type="evidence" value="ECO:0007669"/>
    <property type="project" value="UniProtKB-ARBA"/>
</dbReference>
<dbReference type="InterPro" id="IPR002552">
    <property type="entry name" value="Spike_S2_CoV"/>
</dbReference>
<dbReference type="GO" id="GO:0046813">
    <property type="term" value="P:receptor-mediated virion attachment to host cell"/>
    <property type="evidence" value="ECO:0007669"/>
    <property type="project" value="InterPro"/>
</dbReference>
<feature type="disulfide bond" evidence="31">
    <location>
        <begin position="400"/>
        <end position="534"/>
    </location>
</feature>
<comment type="subcellular location">
    <subcellularLocation>
        <location evidence="2">Host cell membrane</location>
        <topology evidence="2">Single-pass type I membrane protein</topology>
    </subcellularLocation>
    <subcellularLocation>
        <location evidence="1">Host endoplasmic reticulum-Golgi intermediate compartment membrane</location>
        <topology evidence="1">Single-pass type I membrane protein</topology>
    </subcellularLocation>
    <subcellularLocation>
        <location evidence="3">Virion membrane</location>
        <topology evidence="3">Single-pass type I membrane protein</topology>
    </subcellularLocation>
</comment>
<evidence type="ECO:0000256" key="24">
    <source>
        <dbReference type="SAM" id="Coils"/>
    </source>
</evidence>
<keyword evidence="21" id="KW-0325">Glycoprotein</keyword>
<feature type="disulfide bond" evidence="31">
    <location>
        <begin position="747"/>
        <end position="769"/>
    </location>
</feature>
<evidence type="ECO:0000256" key="19">
    <source>
        <dbReference type="ARBA" id="ARBA00023139"/>
    </source>
</evidence>
<feature type="domain" description="Coronavirus spike (S) glycoprotein S2 subunit heptad repeat 1 (HR1) region profile" evidence="28">
    <location>
        <begin position="905"/>
        <end position="1010"/>
    </location>
</feature>
<evidence type="ECO:0000256" key="23">
    <source>
        <dbReference type="ARBA" id="ARBA00023296"/>
    </source>
</evidence>
<feature type="domain" description="BetaCoV S1-NTD" evidence="27">
    <location>
        <begin position="18"/>
        <end position="312"/>
    </location>
</feature>
<dbReference type="Pfam" id="PF19209">
    <property type="entry name" value="CoV_S1_C"/>
    <property type="match status" value="1"/>
</dbReference>
<keyword evidence="6" id="KW-1032">Host cell membrane</keyword>
<name>A0A6V7AL95_SARS2</name>
<reference evidence="30" key="1">
    <citation type="submission" date="2020-06" db="EMBL/GenBank/DDBJ databases">
        <authorList>
            <consortium name="IVD NGS Lab"/>
        </authorList>
    </citation>
    <scope>NUCLEOTIDE SEQUENCE [LARGE SCALE GENOMIC DNA]</scope>
    <source>
        <strain evidence="30">2019_nCoV Muc IMB1</strain>
    </source>
</reference>
<dbReference type="HAMAP" id="MF_04099">
    <property type="entry name" value="BETA_CORONA_SPIKE"/>
    <property type="match status" value="1"/>
</dbReference>
<dbReference type="GO" id="GO:0039654">
    <property type="term" value="P:fusion of virus membrane with host endosome membrane"/>
    <property type="evidence" value="ECO:0007669"/>
    <property type="project" value="UniProtKB-KW"/>
</dbReference>
<dbReference type="FunFam" id="1.20.5.300:FF:000003">
    <property type="entry name" value="Spike glycoprotein"/>
    <property type="match status" value="1"/>
</dbReference>
<evidence type="ECO:0000256" key="5">
    <source>
        <dbReference type="ARBA" id="ARBA00022510"/>
    </source>
</evidence>
<feature type="domain" description="BetaCoV S1-CTD" evidence="26">
    <location>
        <begin position="343"/>
        <end position="536"/>
    </location>
</feature>
<feature type="disulfide bond" evidence="31">
    <location>
        <begin position="1041"/>
        <end position="1052"/>
    </location>
</feature>
<feature type="glycosylation site" description="N-linked (GlcNAc...) asparagine" evidence="31">
    <location>
        <position position="1083"/>
    </location>
</feature>
<keyword evidence="10" id="KW-0732">Signal</keyword>
<dbReference type="InterPro" id="IPR042578">
    <property type="entry name" value="BETA_CORONA_SPIKE"/>
</dbReference>
<dbReference type="EMBL" id="LR824570">
    <property type="protein sequence ID" value="CAD0240757.1"/>
    <property type="molecule type" value="Genomic_RNA"/>
</dbReference>
<feature type="coiled-coil region" evidence="24">
    <location>
        <begin position="1185"/>
        <end position="1212"/>
    </location>
</feature>
<dbReference type="InterPro" id="IPR044873">
    <property type="entry name" value="Spike_S2_CoV_HR1"/>
</dbReference>
<dbReference type="InterPro" id="IPR018548">
    <property type="entry name" value="Spike_S1_RBD_bCoV"/>
</dbReference>
<keyword evidence="16" id="KW-0843">Virulence</keyword>
<feature type="glycosylation site" description="N-linked (GlcNAc...) asparagine" evidence="31">
    <location>
        <position position="666"/>
    </location>
</feature>
<keyword evidence="23" id="KW-1160">Virus entry into host cell</keyword>
<dbReference type="GO" id="GO:0019064">
    <property type="term" value="P:fusion of virus membrane with host plasma membrane"/>
    <property type="evidence" value="ECO:0007669"/>
    <property type="project" value="InterPro"/>
</dbReference>
<keyword evidence="15 25" id="KW-1133">Transmembrane helix</keyword>
<evidence type="ECO:0000256" key="13">
    <source>
        <dbReference type="ARBA" id="ARBA00022870"/>
    </source>
</evidence>
<keyword evidence="11" id="KW-1161">Viral attachment to host cell</keyword>
<evidence type="ECO:0000256" key="1">
    <source>
        <dbReference type="ARBA" id="ARBA00004372"/>
    </source>
</evidence>
<evidence type="ECO:0000256" key="7">
    <source>
        <dbReference type="ARBA" id="ARBA00022581"/>
    </source>
</evidence>
<dbReference type="GO" id="GO:0044173">
    <property type="term" value="C:host cell endoplasmic reticulum-Golgi intermediate compartment membrane"/>
    <property type="evidence" value="ECO:0007669"/>
    <property type="project" value="UniProtKB-SubCell"/>
</dbReference>
<evidence type="ECO:0000256" key="14">
    <source>
        <dbReference type="ARBA" id="ARBA00022879"/>
    </source>
</evidence>
<evidence type="ECO:0007829" key="31">
    <source>
        <dbReference type="PDB" id="8YBS"/>
    </source>
</evidence>
<evidence type="ECO:0000256" key="21">
    <source>
        <dbReference type="ARBA" id="ARBA00023180"/>
    </source>
</evidence>
<dbReference type="Gene3D" id="2.60.120.960">
    <property type="entry name" value="Spike glycoprotein, N-terminal domain"/>
    <property type="match status" value="1"/>
</dbReference>
<dbReference type="Pfam" id="PF09408">
    <property type="entry name" value="bCoV_S1_RBD"/>
    <property type="match status" value="1"/>
</dbReference>
<feature type="disulfide bond" evidence="31">
    <location>
        <begin position="671"/>
        <end position="680"/>
    </location>
</feature>
<keyword evidence="8" id="KW-1162">Viral penetration into host cytoplasm</keyword>
<keyword evidence="19" id="KW-0564">Palmitate</keyword>
<dbReference type="Gene3D" id="3.30.70.1840">
    <property type="match status" value="2"/>
</dbReference>
<evidence type="ECO:0000256" key="12">
    <source>
        <dbReference type="ARBA" id="ARBA00022844"/>
    </source>
</evidence>
<evidence type="ECO:0000259" key="28">
    <source>
        <dbReference type="PROSITE" id="PS51923"/>
    </source>
</evidence>
<evidence type="ECO:0000256" key="25">
    <source>
        <dbReference type="SAM" id="Phobius"/>
    </source>
</evidence>
<feature type="glycosylation site" description="N-linked (GlcNAc...) asparagine" evidence="31">
    <location>
        <position position="612"/>
    </location>
</feature>
<evidence type="ECO:0000256" key="20">
    <source>
        <dbReference type="ARBA" id="ARBA00023157"/>
    </source>
</evidence>
<dbReference type="Proteomes" id="UP000509245">
    <property type="component" value="Segment"/>
</dbReference>
<protein>
    <submittedName>
        <fullName evidence="30">Surface glycoprotein</fullName>
    </submittedName>
</protein>
<feature type="glycosylation site" description="N-linked (GlcNAc...) asparagine" evidence="31">
    <location>
        <position position="625"/>
    </location>
</feature>
<dbReference type="PDB" id="8YBS">
    <property type="method" value="EM"/>
    <property type="resolution" value="4.54 A"/>
    <property type="chains" value="D/G=10-1282"/>
</dbReference>
<organism evidence="30">
    <name type="scientific">Severe acute respiratory syndrome coronavirus 2</name>
    <name type="common">2019-nCoV</name>
    <name type="synonym">SARS-CoV-2</name>
    <dbReference type="NCBI Taxonomy" id="2697049"/>
    <lineage>
        <taxon>Viruses</taxon>
        <taxon>Riboviria</taxon>
        <taxon>Orthornavirae</taxon>
        <taxon>Pisuviricota</taxon>
        <taxon>Pisoniviricetes</taxon>
        <taxon>Nidovirales</taxon>
        <taxon>Cornidovirineae</taxon>
        <taxon>Coronaviridae</taxon>
        <taxon>Orthocoronavirinae</taxon>
        <taxon>Betacoronavirus</taxon>
        <taxon>Sarbecovirus</taxon>
        <taxon>Betacoronavirus pandemicum</taxon>
    </lineage>
</organism>
<evidence type="ECO:0000256" key="10">
    <source>
        <dbReference type="ARBA" id="ARBA00022729"/>
    </source>
</evidence>
<dbReference type="Pfam" id="PF16451">
    <property type="entry name" value="bCoV_S1_N"/>
    <property type="match status" value="1"/>
</dbReference>
<keyword evidence="13" id="KW-1043">Host membrane</keyword>
<feature type="disulfide bond" evidence="31">
    <location>
        <begin position="1091"/>
        <end position="1135"/>
    </location>
</feature>
<evidence type="ECO:0000256" key="9">
    <source>
        <dbReference type="ARBA" id="ARBA00022692"/>
    </source>
</evidence>
<keyword evidence="7" id="KW-0945">Host-virus interaction</keyword>
<dbReference type="Gene3D" id="1.20.5.300">
    <property type="match status" value="1"/>
</dbReference>
<evidence type="ECO:0000256" key="22">
    <source>
        <dbReference type="ARBA" id="ARBA00023288"/>
    </source>
</evidence>
<accession>A0A6V7AL95</accession>
<dbReference type="PROSITE" id="PS51924">
    <property type="entry name" value="COV_S2_HR2"/>
    <property type="match status" value="1"/>
</dbReference>
<evidence type="ECO:0000256" key="16">
    <source>
        <dbReference type="ARBA" id="ARBA00023026"/>
    </source>
</evidence>
<keyword evidence="12" id="KW-0946">Virion</keyword>
<evidence type="ECO:0000256" key="2">
    <source>
        <dbReference type="ARBA" id="ARBA00004402"/>
    </source>
</evidence>
<keyword evidence="5" id="KW-1170">Fusion of virus membrane with host endosomal membrane</keyword>
<dbReference type="InterPro" id="IPR036326">
    <property type="entry name" value="Spike_S1_RBD_sf_bCoV"/>
</dbReference>
<dbReference type="GO" id="GO:0055036">
    <property type="term" value="C:virion membrane"/>
    <property type="evidence" value="ECO:0007669"/>
    <property type="project" value="UniProtKB-SubCell"/>
</dbReference>
<evidence type="ECO:0000256" key="18">
    <source>
        <dbReference type="ARBA" id="ARBA00023136"/>
    </source>
</evidence>
<keyword evidence="20" id="KW-1015">Disulfide bond</keyword>
<dbReference type="InterPro" id="IPR044341">
    <property type="entry name" value="Spike_S1_N_SARS-CoV-like"/>
</dbReference>
<evidence type="ECO:0000256" key="6">
    <source>
        <dbReference type="ARBA" id="ARBA00022511"/>
    </source>
</evidence>
<feature type="domain" description="Coronavirus spike (S) glycoprotein S2 subunit heptad repeat 2 (HR2) region profile" evidence="29">
    <location>
        <begin position="1152"/>
        <end position="1234"/>
    </location>
</feature>
<dbReference type="PROSITE" id="PS51921">
    <property type="entry name" value="BCOV_S1_CTD"/>
    <property type="match status" value="1"/>
</dbReference>
<dbReference type="InterPro" id="IPR043002">
    <property type="entry name" value="Spike_N_sf"/>
</dbReference>
<keyword evidence="9 25" id="KW-0812">Transmembrane</keyword>
<keyword evidence="17 24" id="KW-0175">Coiled coil</keyword>
<dbReference type="GO" id="GO:0075509">
    <property type="term" value="P:endocytosis involved in viral entry into host cell"/>
    <property type="evidence" value="ECO:0007669"/>
    <property type="project" value="InterPro"/>
</dbReference>
<gene>
    <name evidence="30" type="primary">S</name>
</gene>
<feature type="disulfide bond" evidence="31">
    <location>
        <begin position="626"/>
        <end position="658"/>
    </location>
</feature>
<evidence type="ECO:0000259" key="29">
    <source>
        <dbReference type="PROSITE" id="PS51924"/>
    </source>
</evidence>
<dbReference type="SMR" id="A0A6V7AL95"/>
<dbReference type="InterPro" id="IPR043473">
    <property type="entry name" value="S2_sf_CoV"/>
</dbReference>